<protein>
    <submittedName>
        <fullName evidence="2">Uncharacterized protein</fullName>
    </submittedName>
</protein>
<proteinExistence type="predicted"/>
<dbReference type="EMBL" id="OX365772">
    <property type="protein sequence ID" value="CAI4037010.1"/>
    <property type="molecule type" value="Genomic_DNA"/>
</dbReference>
<organism evidence="2 3">
    <name type="scientific">Saccharomyces mikatae IFO 1815</name>
    <dbReference type="NCBI Taxonomy" id="226126"/>
    <lineage>
        <taxon>Eukaryota</taxon>
        <taxon>Fungi</taxon>
        <taxon>Dikarya</taxon>
        <taxon>Ascomycota</taxon>
        <taxon>Saccharomycotina</taxon>
        <taxon>Saccharomycetes</taxon>
        <taxon>Saccharomycetales</taxon>
        <taxon>Saccharomycetaceae</taxon>
        <taxon>Saccharomyces</taxon>
    </lineage>
</organism>
<name>A0AA35IVQ7_SACMI</name>
<gene>
    <name evidence="2" type="primary">SMKI16G3080</name>
    <name evidence="2" type="ORF">SMKI_16G3080</name>
</gene>
<evidence type="ECO:0000313" key="2">
    <source>
        <dbReference type="EMBL" id="CAI4037010.1"/>
    </source>
</evidence>
<dbReference type="GeneID" id="80921935"/>
<dbReference type="Proteomes" id="UP001161438">
    <property type="component" value="Chromosome 16"/>
</dbReference>
<evidence type="ECO:0000256" key="1">
    <source>
        <dbReference type="SAM" id="MobiDB-lite"/>
    </source>
</evidence>
<keyword evidence="3" id="KW-1185">Reference proteome</keyword>
<reference evidence="2" key="1">
    <citation type="submission" date="2022-10" db="EMBL/GenBank/DDBJ databases">
        <authorList>
            <person name="Byrne P K."/>
        </authorList>
    </citation>
    <scope>NUCLEOTIDE SEQUENCE</scope>
    <source>
        <strain evidence="2">IFO1815</strain>
    </source>
</reference>
<sequence length="251" mass="28922">MATACIYQPNFIEINVSDGPLDMIRKKRKLQQPQQDPSPRESKRQPQFSIRKIKHSYILSLYKEITFQLVAEIIKKKISKIWGKVYIPSYELVSDSNGNQVYVEQDVNEDKLSSEIMMRLNPNQIDLEATQELFDDYHLELTHLANGISISSSNDRFHKEFSFNNTIDGKFRIRGTSVSADSLGKVYGIMQIEIPFNGDSLRNECTVSGYSAYQSQTDEPNDIEQEIRAFNISRDKQEGIIKEEVSRRLKA</sequence>
<dbReference type="RefSeq" id="XP_056080127.1">
    <property type="nucleotide sequence ID" value="XM_056226405.1"/>
</dbReference>
<evidence type="ECO:0000313" key="3">
    <source>
        <dbReference type="Proteomes" id="UP001161438"/>
    </source>
</evidence>
<dbReference type="AlphaFoldDB" id="A0AA35IVQ7"/>
<accession>A0AA35IVQ7</accession>
<feature type="region of interest" description="Disordered" evidence="1">
    <location>
        <begin position="27"/>
        <end position="46"/>
    </location>
</feature>